<dbReference type="KEGG" id="sva:SVA_0349"/>
<feature type="region of interest" description="Disordered" evidence="4">
    <location>
        <begin position="576"/>
        <end position="600"/>
    </location>
</feature>
<keyword evidence="8" id="KW-1185">Reference proteome</keyword>
<dbReference type="RefSeq" id="WP_197703314.1">
    <property type="nucleotide sequence ID" value="NZ_AP014936.1"/>
</dbReference>
<keyword evidence="5" id="KW-1133">Transmembrane helix</keyword>
<feature type="region of interest" description="Disordered" evidence="4">
    <location>
        <begin position="207"/>
        <end position="258"/>
    </location>
</feature>
<dbReference type="Pfam" id="PF04205">
    <property type="entry name" value="FMN_bind"/>
    <property type="match status" value="1"/>
</dbReference>
<proteinExistence type="predicted"/>
<evidence type="ECO:0000313" key="7">
    <source>
        <dbReference type="EMBL" id="BAU46931.1"/>
    </source>
</evidence>
<feature type="transmembrane region" description="Helical" evidence="5">
    <location>
        <begin position="412"/>
        <end position="430"/>
    </location>
</feature>
<dbReference type="PANTHER" id="PTHR30224">
    <property type="entry name" value="ELECTRON TRANSPORT PROTEIN"/>
    <property type="match status" value="1"/>
</dbReference>
<dbReference type="Pfam" id="PF12801">
    <property type="entry name" value="Fer4_5"/>
    <property type="match status" value="2"/>
</dbReference>
<dbReference type="InterPro" id="IPR007329">
    <property type="entry name" value="FMN-bd"/>
</dbReference>
<name>A0A1B4VAG3_9GAMM</name>
<evidence type="ECO:0000259" key="6">
    <source>
        <dbReference type="SMART" id="SM00900"/>
    </source>
</evidence>
<dbReference type="InterPro" id="IPR052378">
    <property type="entry name" value="NosR_regulator"/>
</dbReference>
<accession>A0A1B4VAG3</accession>
<dbReference type="EMBL" id="AP014936">
    <property type="protein sequence ID" value="BAU46931.1"/>
    <property type="molecule type" value="Genomic_DNA"/>
</dbReference>
<feature type="transmembrane region" description="Helical" evidence="5">
    <location>
        <begin position="450"/>
        <end position="468"/>
    </location>
</feature>
<keyword evidence="3 5" id="KW-0472">Membrane</keyword>
<evidence type="ECO:0000313" key="8">
    <source>
        <dbReference type="Proteomes" id="UP000218899"/>
    </source>
</evidence>
<evidence type="ECO:0000256" key="4">
    <source>
        <dbReference type="SAM" id="MobiDB-lite"/>
    </source>
</evidence>
<evidence type="ECO:0000256" key="2">
    <source>
        <dbReference type="ARBA" id="ARBA00022475"/>
    </source>
</evidence>
<feature type="transmembrane region" description="Helical" evidence="5">
    <location>
        <begin position="311"/>
        <end position="330"/>
    </location>
</feature>
<dbReference type="SUPFAM" id="SSF54862">
    <property type="entry name" value="4Fe-4S ferredoxins"/>
    <property type="match status" value="1"/>
</dbReference>
<evidence type="ECO:0000256" key="3">
    <source>
        <dbReference type="ARBA" id="ARBA00023136"/>
    </source>
</evidence>
<dbReference type="Proteomes" id="UP000218899">
    <property type="component" value="Chromosome"/>
</dbReference>
<dbReference type="GO" id="GO:0005886">
    <property type="term" value="C:plasma membrane"/>
    <property type="evidence" value="ECO:0007669"/>
    <property type="project" value="UniProtKB-SubCell"/>
</dbReference>
<keyword evidence="5" id="KW-0812">Transmembrane</keyword>
<feature type="transmembrane region" description="Helical" evidence="5">
    <location>
        <begin position="350"/>
        <end position="369"/>
    </location>
</feature>
<feature type="compositionally biased region" description="Low complexity" evidence="4">
    <location>
        <begin position="207"/>
        <end position="257"/>
    </location>
</feature>
<keyword evidence="2" id="KW-1003">Cell membrane</keyword>
<comment type="subcellular location">
    <subcellularLocation>
        <location evidence="1">Cell membrane</location>
    </subcellularLocation>
</comment>
<dbReference type="GO" id="GO:0010181">
    <property type="term" value="F:FMN binding"/>
    <property type="evidence" value="ECO:0007669"/>
    <property type="project" value="InterPro"/>
</dbReference>
<evidence type="ECO:0000256" key="5">
    <source>
        <dbReference type="SAM" id="Phobius"/>
    </source>
</evidence>
<reference evidence="7 8" key="1">
    <citation type="submission" date="2015-08" db="EMBL/GenBank/DDBJ databases">
        <title>Complete genome sequence of Sulfurifustis variabilis.</title>
        <authorList>
            <person name="Miura A."/>
            <person name="Kojima H."/>
            <person name="Fukui M."/>
        </authorList>
    </citation>
    <scope>NUCLEOTIDE SEQUENCE [LARGE SCALE GENOMIC DNA]</scope>
    <source>
        <strain evidence="8">skN76</strain>
    </source>
</reference>
<sequence length="600" mass="66881">MKLDRSQSRGARRPSRFRPVRQRALPTEPAIRTRRFLFLALLALLAAVPAYAQGVADRFPAARDFFPGADRFGELEGTPPAAPVYREDRLLGYVFLTADMVRIPAYSGKPINTLIGVDVAGRIAGLTIVEHEEPILLVGISEERLQRFAAQYRGVSAYDRTSVGATREGQVTIDAISGATITVMVENATIMRSLRLVAESRGLPLPGADTAAAPPTTAADGAREAPAAEAAPASRPAATARSPAAGPAATAPGGAAPVMPTDDEPIWVGVWRERAFQIALLVTGLTLLTLILVFQDWLARHPKLLIYVRDGYLVFTILFIGWYALAQLSVVNVLTFTHAVFHDFRWESFLIDPMMFILWGFVAVTLLLWGRGVYCGWLCPYGAIQELTQQLAQRFKVRQFEFPDVVHERLWALKYVILIVLFGVSLQSLADAERLAEVEPFKTAITMRFMREWGFVLYAVGFIAVSAVNRKFFCKYVCPLGAALAIPARFRIFDWWLRRRKECGRPCQICANECEVRAIRPTGEINANECHYCLDCQVTYYNAYKCPPEVDRRKRRERVPRAREIVRELEMHIGPAGLDDRSRASGDRGCEGCPQRDGCE</sequence>
<dbReference type="PANTHER" id="PTHR30224:SF4">
    <property type="entry name" value="ELECTRON TRANSPORT PROTEIN YCCM-RELATED"/>
    <property type="match status" value="1"/>
</dbReference>
<protein>
    <submittedName>
        <fullName evidence="7">Ferredoxin</fullName>
    </submittedName>
</protein>
<feature type="domain" description="FMN-binding" evidence="6">
    <location>
        <begin position="105"/>
        <end position="197"/>
    </location>
</feature>
<feature type="transmembrane region" description="Helical" evidence="5">
    <location>
        <begin position="278"/>
        <end position="299"/>
    </location>
</feature>
<dbReference type="InterPro" id="IPR017896">
    <property type="entry name" value="4Fe4S_Fe-S-bd"/>
</dbReference>
<dbReference type="AlphaFoldDB" id="A0A1B4VAG3"/>
<gene>
    <name evidence="7" type="ORF">SVA_0349</name>
</gene>
<evidence type="ECO:0000256" key="1">
    <source>
        <dbReference type="ARBA" id="ARBA00004236"/>
    </source>
</evidence>
<feature type="compositionally biased region" description="Basic and acidic residues" evidence="4">
    <location>
        <begin position="578"/>
        <end position="590"/>
    </location>
</feature>
<dbReference type="SMART" id="SM00900">
    <property type="entry name" value="FMN_bind"/>
    <property type="match status" value="1"/>
</dbReference>
<organism evidence="7 8">
    <name type="scientific">Sulfurifustis variabilis</name>
    <dbReference type="NCBI Taxonomy" id="1675686"/>
    <lineage>
        <taxon>Bacteria</taxon>
        <taxon>Pseudomonadati</taxon>
        <taxon>Pseudomonadota</taxon>
        <taxon>Gammaproteobacteria</taxon>
        <taxon>Acidiferrobacterales</taxon>
        <taxon>Acidiferrobacteraceae</taxon>
        <taxon>Sulfurifustis</taxon>
    </lineage>
</organism>